<dbReference type="CDD" id="cd02518">
    <property type="entry name" value="GT2_SpsF"/>
    <property type="match status" value="1"/>
</dbReference>
<dbReference type="PANTHER" id="PTHR42866:SF1">
    <property type="entry name" value="SPORE COAT POLYSACCHARIDE BIOSYNTHESIS PROTEIN SPSF"/>
    <property type="match status" value="1"/>
</dbReference>
<reference evidence="1 2" key="1">
    <citation type="submission" date="2016-10" db="EMBL/GenBank/DDBJ databases">
        <authorList>
            <person name="de Groot N.N."/>
        </authorList>
    </citation>
    <scope>NUCLEOTIDE SEQUENCE [LARGE SCALE GENOMIC DNA]</scope>
    <source>
        <strain evidence="1 2">DSM 1736</strain>
    </source>
</reference>
<proteinExistence type="predicted"/>
<organism evidence="1 2">
    <name type="scientific">Dendrosporobacter quercicolus</name>
    <dbReference type="NCBI Taxonomy" id="146817"/>
    <lineage>
        <taxon>Bacteria</taxon>
        <taxon>Bacillati</taxon>
        <taxon>Bacillota</taxon>
        <taxon>Negativicutes</taxon>
        <taxon>Selenomonadales</taxon>
        <taxon>Sporomusaceae</taxon>
        <taxon>Dendrosporobacter</taxon>
    </lineage>
</organism>
<dbReference type="EMBL" id="FNHB01000008">
    <property type="protein sequence ID" value="SDM88319.1"/>
    <property type="molecule type" value="Genomic_DNA"/>
</dbReference>
<dbReference type="PANTHER" id="PTHR42866">
    <property type="entry name" value="3-DEOXY-MANNO-OCTULOSONATE CYTIDYLYLTRANSFERASE"/>
    <property type="match status" value="1"/>
</dbReference>
<dbReference type="OrthoDB" id="9815559at2"/>
<name>A0A1G9WV88_9FIRM</name>
<dbReference type="Proteomes" id="UP000214880">
    <property type="component" value="Unassembled WGS sequence"/>
</dbReference>
<accession>A0A1G9WV88</accession>
<gene>
    <name evidence="1" type="ORF">SAMN04488502_10898</name>
</gene>
<keyword evidence="2" id="KW-1185">Reference proteome</keyword>
<dbReference type="STRING" id="146817.SAMN04488502_10898"/>
<dbReference type="Pfam" id="PF02348">
    <property type="entry name" value="CTP_transf_3"/>
    <property type="match status" value="1"/>
</dbReference>
<dbReference type="AlphaFoldDB" id="A0A1G9WV88"/>
<dbReference type="SUPFAM" id="SSF53448">
    <property type="entry name" value="Nucleotide-diphospho-sugar transferases"/>
    <property type="match status" value="1"/>
</dbReference>
<evidence type="ECO:0000313" key="2">
    <source>
        <dbReference type="Proteomes" id="UP000214880"/>
    </source>
</evidence>
<dbReference type="Gene3D" id="3.90.550.10">
    <property type="entry name" value="Spore Coat Polysaccharide Biosynthesis Protein SpsA, Chain A"/>
    <property type="match status" value="1"/>
</dbReference>
<evidence type="ECO:0000313" key="1">
    <source>
        <dbReference type="EMBL" id="SDM88319.1"/>
    </source>
</evidence>
<dbReference type="GO" id="GO:0005829">
    <property type="term" value="C:cytosol"/>
    <property type="evidence" value="ECO:0007669"/>
    <property type="project" value="TreeGrafter"/>
</dbReference>
<sequence>MNIVIIVQARMTSTRLPGKVLKKVLGKPLLEYQLERLSRVENADGIVIATTTNHTDDPVVELCQRLQIPFWRGAEEDVLARYYEAANYFRADVVVRVTADCPVIDPAIVRKAIACYMENKQCYDYVRLENYPRGLDTEVFPASVLADCYHEASAQPDREHVTPFIYRHPERYRVKKLYCKQDYSHHRWTVDTPEDFELIRRIIAELYSVKPEFGLADMLAVIAEHPYWCEINKAVQQKTYGQ</sequence>
<dbReference type="InterPro" id="IPR029044">
    <property type="entry name" value="Nucleotide-diphossugar_trans"/>
</dbReference>
<dbReference type="RefSeq" id="WP_092074318.1">
    <property type="nucleotide sequence ID" value="NZ_FNHB01000008.1"/>
</dbReference>
<dbReference type="InterPro" id="IPR003329">
    <property type="entry name" value="Cytidylyl_trans"/>
</dbReference>
<protein>
    <submittedName>
        <fullName evidence="1">Spore coat polysaccharide biosynthesis protein SpsF</fullName>
    </submittedName>
</protein>